<dbReference type="Pfam" id="PF05331">
    <property type="entry name" value="DUF742"/>
    <property type="match status" value="1"/>
</dbReference>
<evidence type="ECO:0000313" key="3">
    <source>
        <dbReference type="Proteomes" id="UP001597182"/>
    </source>
</evidence>
<dbReference type="Proteomes" id="UP001597182">
    <property type="component" value="Unassembled WGS sequence"/>
</dbReference>
<reference evidence="3" key="1">
    <citation type="journal article" date="2019" name="Int. J. Syst. Evol. Microbiol.">
        <title>The Global Catalogue of Microorganisms (GCM) 10K type strain sequencing project: providing services to taxonomists for standard genome sequencing and annotation.</title>
        <authorList>
            <consortium name="The Broad Institute Genomics Platform"/>
            <consortium name="The Broad Institute Genome Sequencing Center for Infectious Disease"/>
            <person name="Wu L."/>
            <person name="Ma J."/>
        </authorList>
    </citation>
    <scope>NUCLEOTIDE SEQUENCE [LARGE SCALE GENOMIC DNA]</scope>
    <source>
        <strain evidence="3">CCUG 49018</strain>
    </source>
</reference>
<dbReference type="EMBL" id="JBHTMB010000261">
    <property type="protein sequence ID" value="MFD1237034.1"/>
    <property type="molecule type" value="Genomic_DNA"/>
</dbReference>
<dbReference type="InterPro" id="IPR007995">
    <property type="entry name" value="DUF742"/>
</dbReference>
<sequence>MSDPLLSGAAPTEPVPVVPADAGSAEADAAAGRGAVLDLGVAEAGITVRPYVLTGGRTRPPVELGLETLVSTRPGTDPAAAASPAHRAVLDCCDVARSVAEVAATTRVPLGVARVLIGDLAALDLVSVHGGARDRPDQDLMARVLDGLRRL</sequence>
<name>A0ABW3VSB5_9PSEU</name>
<organism evidence="2 3">
    <name type="scientific">Pseudonocardia benzenivorans</name>
    <dbReference type="NCBI Taxonomy" id="228005"/>
    <lineage>
        <taxon>Bacteria</taxon>
        <taxon>Bacillati</taxon>
        <taxon>Actinomycetota</taxon>
        <taxon>Actinomycetes</taxon>
        <taxon>Pseudonocardiales</taxon>
        <taxon>Pseudonocardiaceae</taxon>
        <taxon>Pseudonocardia</taxon>
    </lineage>
</organism>
<dbReference type="RefSeq" id="WP_049803421.1">
    <property type="nucleotide sequence ID" value="NZ_BAABKS010000074.1"/>
</dbReference>
<comment type="caution">
    <text evidence="2">The sequence shown here is derived from an EMBL/GenBank/DDBJ whole genome shotgun (WGS) entry which is preliminary data.</text>
</comment>
<accession>A0ABW3VSB5</accession>
<feature type="region of interest" description="Disordered" evidence="1">
    <location>
        <begin position="1"/>
        <end position="20"/>
    </location>
</feature>
<dbReference type="PANTHER" id="PTHR36221:SF1">
    <property type="entry name" value="DUF742 DOMAIN-CONTAINING PROTEIN"/>
    <property type="match status" value="1"/>
</dbReference>
<proteinExistence type="predicted"/>
<keyword evidence="3" id="KW-1185">Reference proteome</keyword>
<evidence type="ECO:0000313" key="2">
    <source>
        <dbReference type="EMBL" id="MFD1237034.1"/>
    </source>
</evidence>
<dbReference type="PANTHER" id="PTHR36221">
    <property type="entry name" value="DUF742 DOMAIN-CONTAINING PROTEIN"/>
    <property type="match status" value="1"/>
</dbReference>
<evidence type="ECO:0000256" key="1">
    <source>
        <dbReference type="SAM" id="MobiDB-lite"/>
    </source>
</evidence>
<protein>
    <submittedName>
        <fullName evidence="2">DUF742 domain-containing protein</fullName>
    </submittedName>
</protein>
<gene>
    <name evidence="2" type="ORF">ACFQ34_27420</name>
</gene>